<dbReference type="EMBL" id="OZ034819">
    <property type="protein sequence ID" value="CAL1395865.1"/>
    <property type="molecule type" value="Genomic_DNA"/>
</dbReference>
<dbReference type="Proteomes" id="UP001497516">
    <property type="component" value="Chromosome 6"/>
</dbReference>
<proteinExistence type="predicted"/>
<evidence type="ECO:0000313" key="1">
    <source>
        <dbReference type="EMBL" id="CAL1395865.1"/>
    </source>
</evidence>
<organism evidence="1 2">
    <name type="scientific">Linum trigynum</name>
    <dbReference type="NCBI Taxonomy" id="586398"/>
    <lineage>
        <taxon>Eukaryota</taxon>
        <taxon>Viridiplantae</taxon>
        <taxon>Streptophyta</taxon>
        <taxon>Embryophyta</taxon>
        <taxon>Tracheophyta</taxon>
        <taxon>Spermatophyta</taxon>
        <taxon>Magnoliopsida</taxon>
        <taxon>eudicotyledons</taxon>
        <taxon>Gunneridae</taxon>
        <taxon>Pentapetalae</taxon>
        <taxon>rosids</taxon>
        <taxon>fabids</taxon>
        <taxon>Malpighiales</taxon>
        <taxon>Linaceae</taxon>
        <taxon>Linum</taxon>
    </lineage>
</organism>
<accession>A0AAV2FC70</accession>
<dbReference type="AlphaFoldDB" id="A0AAV2FC70"/>
<protein>
    <submittedName>
        <fullName evidence="1">Uncharacterized protein</fullName>
    </submittedName>
</protein>
<reference evidence="1 2" key="1">
    <citation type="submission" date="2024-04" db="EMBL/GenBank/DDBJ databases">
        <authorList>
            <person name="Fracassetti M."/>
        </authorList>
    </citation>
    <scope>NUCLEOTIDE SEQUENCE [LARGE SCALE GENOMIC DNA]</scope>
</reference>
<keyword evidence="2" id="KW-1185">Reference proteome</keyword>
<name>A0AAV2FC70_9ROSI</name>
<sequence length="134" mass="15473">MGADTRSCDISPCPNFSLSSSSHQGNLNRHRLLNPSPPSSNIIYHLVIWEIKSHRRRPRHGCRWYEKGRIKRGTKLGRAGDQAPQHARPRCGSSRRSLFRRLLWSSQIWENRRFAPGISYSATERNSRIVVARI</sequence>
<evidence type="ECO:0000313" key="2">
    <source>
        <dbReference type="Proteomes" id="UP001497516"/>
    </source>
</evidence>
<gene>
    <name evidence="1" type="ORF">LTRI10_LOCUS36265</name>
</gene>